<evidence type="ECO:0000256" key="1">
    <source>
        <dbReference type="SAM" id="MobiDB-lite"/>
    </source>
</evidence>
<feature type="region of interest" description="Disordered" evidence="1">
    <location>
        <begin position="31"/>
        <end position="86"/>
    </location>
</feature>
<dbReference type="AlphaFoldDB" id="A0A7G7YLU8"/>
<dbReference type="InterPro" id="IPR049726">
    <property type="entry name" value="TtfA-like_core"/>
</dbReference>
<feature type="region of interest" description="Disordered" evidence="1">
    <location>
        <begin position="505"/>
        <end position="571"/>
    </location>
</feature>
<dbReference type="CDD" id="cd21904">
    <property type="entry name" value="TtfA-like"/>
    <property type="match status" value="1"/>
</dbReference>
<feature type="compositionally biased region" description="Basic and acidic residues" evidence="1">
    <location>
        <begin position="529"/>
        <end position="552"/>
    </location>
</feature>
<accession>A0A7G7YLU8</accession>
<dbReference type="RefSeq" id="WP_185769683.1">
    <property type="nucleotide sequence ID" value="NZ_CP046883.1"/>
</dbReference>
<evidence type="ECO:0000313" key="3">
    <source>
        <dbReference type="Proteomes" id="UP000515275"/>
    </source>
</evidence>
<reference evidence="2 3" key="1">
    <citation type="submission" date="2019-12" db="EMBL/GenBank/DDBJ databases">
        <title>Corynebacterium sp. nov., isolated from feces of the Anser Albifrons in China.</title>
        <authorList>
            <person name="Liu Q."/>
        </authorList>
    </citation>
    <scope>NUCLEOTIDE SEQUENCE [LARGE SCALE GENOMIC DNA]</scope>
    <source>
        <strain evidence="2 3">23H37-10</strain>
    </source>
</reference>
<feature type="compositionally biased region" description="Acidic residues" evidence="1">
    <location>
        <begin position="554"/>
        <end position="571"/>
    </location>
</feature>
<evidence type="ECO:0000313" key="2">
    <source>
        <dbReference type="EMBL" id="QNH95468.1"/>
    </source>
</evidence>
<dbReference type="Proteomes" id="UP000515275">
    <property type="component" value="Chromosome"/>
</dbReference>
<gene>
    <name evidence="2" type="ORF">GP473_00995</name>
</gene>
<feature type="compositionally biased region" description="Polar residues" evidence="1">
    <location>
        <begin position="31"/>
        <end position="43"/>
    </location>
</feature>
<proteinExistence type="predicted"/>
<feature type="compositionally biased region" description="Polar residues" evidence="1">
    <location>
        <begin position="303"/>
        <end position="319"/>
    </location>
</feature>
<protein>
    <submittedName>
        <fullName evidence="2">Uncharacterized protein</fullName>
    </submittedName>
</protein>
<dbReference type="KEGG" id="cans:GP473_00995"/>
<sequence length="571" mass="62022">MSSSLIALILGLALLGVAIVLILRANSTDSLTDATTDQPQSSPEAAEVHEPAGSSTPAVSEGAHAAATKEREKEREEEQGASYARVSRSGLTLSGVKKRRRLWAQNHGFEYTREDPELVYDWPLSLLGEYRAEIPVAKDVVSGFTDGHRTHIADVGTATVLAMLRDGYSQVDVHYTVDEGFQPEGMRRVEALDQKPFMAFTSDIRALDHMVDVRVEDSLTALSSVATDVAWSGQWVVLRINRKLDTSVWEEIFPHVRMLADAAMVLPPEHVSIPLEMDSADPTRPIPGGENVIDLDEIADLSSAASRSEGTQSQQSASSRAGHLRAMPDASSAATSSVQEQPAYNDPRLDSSGSQEDGDSHDSTFRSGELFGGESFDEYDERPEITRPAEPVEFPSRSTGHVGGNTDTFRTFRVADASDGDDYTSGGVGGRSRSGHIPRLGEDPAHRAASNDQRGQIIRNDGSEATIFRDYDGDADYGSAADYDGGDEYTDDGIILRAEAEPVSFGSFSDTAAGGEGLSEAARLRRQRRYQDRYRSAGRHRAPDARHARPEPIEPVEVDIETVDAEIVDED</sequence>
<feature type="compositionally biased region" description="Basic and acidic residues" evidence="1">
    <location>
        <begin position="67"/>
        <end position="78"/>
    </location>
</feature>
<organism evidence="2 3">
    <name type="scientific">Corynebacterium anserum</name>
    <dbReference type="NCBI Taxonomy" id="2684406"/>
    <lineage>
        <taxon>Bacteria</taxon>
        <taxon>Bacillati</taxon>
        <taxon>Actinomycetota</taxon>
        <taxon>Actinomycetes</taxon>
        <taxon>Mycobacteriales</taxon>
        <taxon>Corynebacteriaceae</taxon>
        <taxon>Corynebacterium</taxon>
    </lineage>
</organism>
<keyword evidence="3" id="KW-1185">Reference proteome</keyword>
<feature type="region of interest" description="Disordered" evidence="1">
    <location>
        <begin position="303"/>
        <end position="490"/>
    </location>
</feature>
<feature type="compositionally biased region" description="Polar residues" evidence="1">
    <location>
        <begin position="332"/>
        <end position="342"/>
    </location>
</feature>
<name>A0A7G7YLU8_9CORY</name>
<dbReference type="EMBL" id="CP046883">
    <property type="protein sequence ID" value="QNH95468.1"/>
    <property type="molecule type" value="Genomic_DNA"/>
</dbReference>